<dbReference type="Proteomes" id="UP000060071">
    <property type="component" value="Chromosome"/>
</dbReference>
<keyword evidence="3" id="KW-1185">Reference proteome</keyword>
<dbReference type="EMBL" id="CP013910">
    <property type="protein sequence ID" value="ALW89620.1"/>
    <property type="molecule type" value="Genomic_DNA"/>
</dbReference>
<accession>A0ABM5X6X0</accession>
<reference evidence="2 3" key="1">
    <citation type="submission" date="2015-12" db="EMBL/GenBank/DDBJ databases">
        <authorList>
            <person name="Kim M.K."/>
            <person name="Srinivasan S."/>
            <person name="Lee J.-J."/>
            <person name="Kim K."/>
        </authorList>
    </citation>
    <scope>NUCLEOTIDE SEQUENCE [LARGE SCALE GENOMIC DNA]</scope>
    <source>
        <strain evidence="2 3">BM2</strain>
    </source>
</reference>
<evidence type="ECO:0000313" key="3">
    <source>
        <dbReference type="Proteomes" id="UP000060071"/>
    </source>
</evidence>
<organism evidence="2 3">
    <name type="scientific">Deinococcus actinosclerus</name>
    <dbReference type="NCBI Taxonomy" id="1768108"/>
    <lineage>
        <taxon>Bacteria</taxon>
        <taxon>Thermotogati</taxon>
        <taxon>Deinococcota</taxon>
        <taxon>Deinococci</taxon>
        <taxon>Deinococcales</taxon>
        <taxon>Deinococcaceae</taxon>
        <taxon>Deinococcus</taxon>
    </lineage>
</organism>
<proteinExistence type="predicted"/>
<dbReference type="RefSeq" id="WP_062159054.1">
    <property type="nucleotide sequence ID" value="NZ_CP013910.1"/>
</dbReference>
<feature type="region of interest" description="Disordered" evidence="1">
    <location>
        <begin position="40"/>
        <end position="61"/>
    </location>
</feature>
<gene>
    <name evidence="2" type="ORF">AUC44_12525</name>
</gene>
<protein>
    <recommendedName>
        <fullName evidence="4">Phage tail protein</fullName>
    </recommendedName>
</protein>
<sequence>MAVKKGKGTKIRWAVLAAGATARPSSGLTVISGLQSSEIKGGQDLDNAPNGDYDSTDGGWRDGDTIRQKNWTFTLGGHVVDGGTQAEQISDLWDAWSTGLPIWIERLRPGDTKWKGGRVILQDPTEPAPYDGELTFAFNGLGQGAIVETPDSP</sequence>
<evidence type="ECO:0008006" key="4">
    <source>
        <dbReference type="Google" id="ProtNLM"/>
    </source>
</evidence>
<evidence type="ECO:0000313" key="2">
    <source>
        <dbReference type="EMBL" id="ALW89620.1"/>
    </source>
</evidence>
<name>A0ABM5X6X0_9DEIO</name>
<evidence type="ECO:0000256" key="1">
    <source>
        <dbReference type="SAM" id="MobiDB-lite"/>
    </source>
</evidence>